<dbReference type="PANTHER" id="PTHR10414:SF37">
    <property type="entry name" value="BB IN A BOXCAR, ISOFORM C"/>
    <property type="match status" value="1"/>
</dbReference>
<evidence type="ECO:0000256" key="3">
    <source>
        <dbReference type="ARBA" id="ARBA00022679"/>
    </source>
</evidence>
<comment type="similarity">
    <text evidence="2 5">Belongs to the CDP-alcohol phosphatidyltransferase class-I family.</text>
</comment>
<evidence type="ECO:0000256" key="6">
    <source>
        <dbReference type="SAM" id="Phobius"/>
    </source>
</evidence>
<feature type="transmembrane region" description="Helical" evidence="6">
    <location>
        <begin position="253"/>
        <end position="273"/>
    </location>
</feature>
<keyword evidence="8" id="KW-1185">Reference proteome</keyword>
<name>A0AAD1XFM6_EUPCR</name>
<sequence length="391" mass="44721">MVLFSTKNVQLDEENKKALHNYQYKGGDNGISYKYFHSPVAEFFVKFVPGWVAPNVITFAGALCLVIPHIVSLVLYGPAFEGETEQWAALTVGIMHMAYITLDNMDGKHARNTKNSSPLGQMFDHGCDAITFSLAVFTLARYRQIGSGYLTFVFAILAPTGYFMYNIKEFYMGEYYLPIINPVSEGSLLEFFFSAYCASFHWEEWSKPIIFGLNRGQAYAAFFVIFQIYQNIEMMFEIINAKKYERKFENKKFYIQFSSYFLLVALCIVATFVSPNDIIHHPIEGGRSIIYIIIFGSSYLVLHLMFGHLANKEFYPYSTPPFVISIFSIVGGIVASIFCPEIFGTYEFYFWYIIAAYLLINSLTCFCSIIVSMENCFGIKAFKVKPKEKTQ</sequence>
<organism evidence="7 8">
    <name type="scientific">Euplotes crassus</name>
    <dbReference type="NCBI Taxonomy" id="5936"/>
    <lineage>
        <taxon>Eukaryota</taxon>
        <taxon>Sar</taxon>
        <taxon>Alveolata</taxon>
        <taxon>Ciliophora</taxon>
        <taxon>Intramacronucleata</taxon>
        <taxon>Spirotrichea</taxon>
        <taxon>Hypotrichia</taxon>
        <taxon>Euplotida</taxon>
        <taxon>Euplotidae</taxon>
        <taxon>Moneuplotes</taxon>
    </lineage>
</organism>
<dbReference type="InterPro" id="IPR000462">
    <property type="entry name" value="CDP-OH_P_trans"/>
</dbReference>
<dbReference type="GO" id="GO:0016780">
    <property type="term" value="F:phosphotransferase activity, for other substituted phosphate groups"/>
    <property type="evidence" value="ECO:0007669"/>
    <property type="project" value="InterPro"/>
</dbReference>
<feature type="transmembrane region" description="Helical" evidence="6">
    <location>
        <begin position="216"/>
        <end position="232"/>
    </location>
</feature>
<evidence type="ECO:0000256" key="4">
    <source>
        <dbReference type="ARBA" id="ARBA00023136"/>
    </source>
</evidence>
<keyword evidence="4 6" id="KW-0472">Membrane</keyword>
<accession>A0AAD1XFM6</accession>
<gene>
    <name evidence="7" type="ORF">ECRASSUSDP1_LOCUS11034</name>
</gene>
<feature type="transmembrane region" description="Helical" evidence="6">
    <location>
        <begin position="56"/>
        <end position="75"/>
    </location>
</feature>
<dbReference type="InterPro" id="IPR048254">
    <property type="entry name" value="CDP_ALCOHOL_P_TRANSF_CS"/>
</dbReference>
<feature type="transmembrane region" description="Helical" evidence="6">
    <location>
        <begin position="349"/>
        <end position="373"/>
    </location>
</feature>
<feature type="transmembrane region" description="Helical" evidence="6">
    <location>
        <begin position="288"/>
        <end position="310"/>
    </location>
</feature>
<evidence type="ECO:0008006" key="9">
    <source>
        <dbReference type="Google" id="ProtNLM"/>
    </source>
</evidence>
<dbReference type="InterPro" id="IPR014472">
    <property type="entry name" value="CHOPT"/>
</dbReference>
<feature type="transmembrane region" description="Helical" evidence="6">
    <location>
        <begin position="322"/>
        <end position="343"/>
    </location>
</feature>
<comment type="caution">
    <text evidence="7">The sequence shown here is derived from an EMBL/GenBank/DDBJ whole genome shotgun (WGS) entry which is preliminary data.</text>
</comment>
<evidence type="ECO:0000313" key="7">
    <source>
        <dbReference type="EMBL" id="CAI2369731.1"/>
    </source>
</evidence>
<dbReference type="PANTHER" id="PTHR10414">
    <property type="entry name" value="ETHANOLAMINEPHOSPHOTRANSFERASE"/>
    <property type="match status" value="1"/>
</dbReference>
<evidence type="ECO:0000256" key="5">
    <source>
        <dbReference type="RuleBase" id="RU003750"/>
    </source>
</evidence>
<dbReference type="Pfam" id="PF01066">
    <property type="entry name" value="CDP-OH_P_transf"/>
    <property type="match status" value="1"/>
</dbReference>
<proteinExistence type="inferred from homology"/>
<dbReference type="AlphaFoldDB" id="A0AAD1XFM6"/>
<dbReference type="InterPro" id="IPR043130">
    <property type="entry name" value="CDP-OH_PTrfase_TM_dom"/>
</dbReference>
<keyword evidence="6" id="KW-0812">Transmembrane</keyword>
<dbReference type="Proteomes" id="UP001295684">
    <property type="component" value="Unassembled WGS sequence"/>
</dbReference>
<comment type="subcellular location">
    <subcellularLocation>
        <location evidence="1">Membrane</location>
    </subcellularLocation>
</comment>
<dbReference type="PROSITE" id="PS00379">
    <property type="entry name" value="CDP_ALCOHOL_P_TRANSF"/>
    <property type="match status" value="1"/>
</dbReference>
<keyword evidence="6" id="KW-1133">Transmembrane helix</keyword>
<evidence type="ECO:0000313" key="8">
    <source>
        <dbReference type="Proteomes" id="UP001295684"/>
    </source>
</evidence>
<keyword evidence="3 5" id="KW-0808">Transferase</keyword>
<reference evidence="7" key="1">
    <citation type="submission" date="2023-07" db="EMBL/GenBank/DDBJ databases">
        <authorList>
            <consortium name="AG Swart"/>
            <person name="Singh M."/>
            <person name="Singh A."/>
            <person name="Seah K."/>
            <person name="Emmerich C."/>
        </authorList>
    </citation>
    <scope>NUCLEOTIDE SEQUENCE</scope>
    <source>
        <strain evidence="7">DP1</strain>
    </source>
</reference>
<dbReference type="GO" id="GO:0008654">
    <property type="term" value="P:phospholipid biosynthetic process"/>
    <property type="evidence" value="ECO:0007669"/>
    <property type="project" value="InterPro"/>
</dbReference>
<evidence type="ECO:0000256" key="2">
    <source>
        <dbReference type="ARBA" id="ARBA00010441"/>
    </source>
</evidence>
<dbReference type="PIRSF" id="PIRSF015665">
    <property type="entry name" value="CHOPT"/>
    <property type="match status" value="1"/>
</dbReference>
<feature type="transmembrane region" description="Helical" evidence="6">
    <location>
        <begin position="147"/>
        <end position="165"/>
    </location>
</feature>
<dbReference type="Gene3D" id="1.20.120.1760">
    <property type="match status" value="1"/>
</dbReference>
<dbReference type="GO" id="GO:0016020">
    <property type="term" value="C:membrane"/>
    <property type="evidence" value="ECO:0007669"/>
    <property type="project" value="UniProtKB-SubCell"/>
</dbReference>
<protein>
    <recommendedName>
        <fullName evidence="9">CDP-alcohol phosphatidyltransferase</fullName>
    </recommendedName>
</protein>
<evidence type="ECO:0000256" key="1">
    <source>
        <dbReference type="ARBA" id="ARBA00004370"/>
    </source>
</evidence>
<dbReference type="EMBL" id="CAMPGE010010884">
    <property type="protein sequence ID" value="CAI2369731.1"/>
    <property type="molecule type" value="Genomic_DNA"/>
</dbReference>